<dbReference type="GO" id="GO:0030288">
    <property type="term" value="C:outer membrane-bounded periplasmic space"/>
    <property type="evidence" value="ECO:0007669"/>
    <property type="project" value="TreeGrafter"/>
</dbReference>
<dbReference type="STRING" id="1293598.IV56_GL001347"/>
<comment type="catalytic activity">
    <reaction evidence="13">
        <text>[GlcNAc-(1-&gt;4)-Mur2Ac(oyl-L-Ala-gamma-D-Glu-L-Lys-D-Ala-D-Ala)](n)-di-trans,octa-cis-undecaprenyl diphosphate + beta-D-GlcNAc-(1-&gt;4)-Mur2Ac(oyl-L-Ala-gamma-D-Glu-L-Lys-D-Ala-D-Ala)-di-trans,octa-cis-undecaprenyl diphosphate = [GlcNAc-(1-&gt;4)-Mur2Ac(oyl-L-Ala-gamma-D-Glu-L-Lys-D-Ala-D-Ala)](n+1)-di-trans,octa-cis-undecaprenyl diphosphate + di-trans,octa-cis-undecaprenyl diphosphate + H(+)</text>
        <dbReference type="Rhea" id="RHEA:23708"/>
        <dbReference type="Rhea" id="RHEA-COMP:9602"/>
        <dbReference type="Rhea" id="RHEA-COMP:9603"/>
        <dbReference type="ChEBI" id="CHEBI:15378"/>
        <dbReference type="ChEBI" id="CHEBI:58405"/>
        <dbReference type="ChEBI" id="CHEBI:60033"/>
        <dbReference type="ChEBI" id="CHEBI:78435"/>
        <dbReference type="EC" id="2.4.99.28"/>
    </reaction>
</comment>
<keyword evidence="15" id="KW-1133">Transmembrane helix</keyword>
<comment type="caution">
    <text evidence="18">The sequence shown here is derived from an EMBL/GenBank/DDBJ whole genome shotgun (WGS) entry which is preliminary data.</text>
</comment>
<dbReference type="PATRIC" id="fig|1293598.4.peg.1411"/>
<dbReference type="SUPFAM" id="SSF53955">
    <property type="entry name" value="Lysozyme-like"/>
    <property type="match status" value="1"/>
</dbReference>
<keyword evidence="7" id="KW-0378">Hydrolase</keyword>
<keyword evidence="10" id="KW-0511">Multifunctional enzyme</keyword>
<dbReference type="Pfam" id="PF00905">
    <property type="entry name" value="Transpeptidase"/>
    <property type="match status" value="1"/>
</dbReference>
<feature type="transmembrane region" description="Helical" evidence="15">
    <location>
        <begin position="25"/>
        <end position="47"/>
    </location>
</feature>
<evidence type="ECO:0000256" key="3">
    <source>
        <dbReference type="ARBA" id="ARBA00022645"/>
    </source>
</evidence>
<evidence type="ECO:0000256" key="1">
    <source>
        <dbReference type="ARBA" id="ARBA00007090"/>
    </source>
</evidence>
<protein>
    <submittedName>
        <fullName evidence="18">Membrane carboxypeptidase (Penicillin-binding protein)</fullName>
    </submittedName>
</protein>
<dbReference type="NCBIfam" id="TIGR02074">
    <property type="entry name" value="PBP_1a_fam"/>
    <property type="match status" value="1"/>
</dbReference>
<evidence type="ECO:0000259" key="17">
    <source>
        <dbReference type="Pfam" id="PF00912"/>
    </source>
</evidence>
<dbReference type="GO" id="GO:0008955">
    <property type="term" value="F:peptidoglycan glycosyltransferase activity"/>
    <property type="evidence" value="ECO:0007669"/>
    <property type="project" value="UniProtKB-EC"/>
</dbReference>
<keyword evidence="15" id="KW-0812">Transmembrane</keyword>
<accession>A0A0R2MX58</accession>
<dbReference type="InterPro" id="IPR023346">
    <property type="entry name" value="Lysozyme-like_dom_sf"/>
</dbReference>
<dbReference type="SUPFAM" id="SSF56601">
    <property type="entry name" value="beta-lactamase/transpeptidase-like"/>
    <property type="match status" value="1"/>
</dbReference>
<dbReference type="PANTHER" id="PTHR32282">
    <property type="entry name" value="BINDING PROTEIN TRANSPEPTIDASE, PUTATIVE-RELATED"/>
    <property type="match status" value="1"/>
</dbReference>
<feature type="compositionally biased region" description="Low complexity" evidence="14">
    <location>
        <begin position="681"/>
        <end position="760"/>
    </location>
</feature>
<dbReference type="Gene3D" id="3.40.710.10">
    <property type="entry name" value="DD-peptidase/beta-lactamase superfamily"/>
    <property type="match status" value="1"/>
</dbReference>
<keyword evidence="15" id="KW-0472">Membrane</keyword>
<reference evidence="18 19" key="1">
    <citation type="journal article" date="2015" name="Genome Announc.">
        <title>Expanding the biotechnology potential of lactobacilli through comparative genomics of 213 strains and associated genera.</title>
        <authorList>
            <person name="Sun Z."/>
            <person name="Harris H.M."/>
            <person name="McCann A."/>
            <person name="Guo C."/>
            <person name="Argimon S."/>
            <person name="Zhang W."/>
            <person name="Yang X."/>
            <person name="Jeffery I.B."/>
            <person name="Cooney J.C."/>
            <person name="Kagawa T.F."/>
            <person name="Liu W."/>
            <person name="Song Y."/>
            <person name="Salvetti E."/>
            <person name="Wrobel A."/>
            <person name="Rasinkangas P."/>
            <person name="Parkhill J."/>
            <person name="Rea M.C."/>
            <person name="O'Sullivan O."/>
            <person name="Ritari J."/>
            <person name="Douillard F.P."/>
            <person name="Paul Ross R."/>
            <person name="Yang R."/>
            <person name="Briner A.E."/>
            <person name="Felis G.E."/>
            <person name="de Vos W.M."/>
            <person name="Barrangou R."/>
            <person name="Klaenhammer T.R."/>
            <person name="Caufield P.W."/>
            <person name="Cui Y."/>
            <person name="Zhang H."/>
            <person name="O'Toole P.W."/>
        </authorList>
    </citation>
    <scope>NUCLEOTIDE SEQUENCE [LARGE SCALE GENOMIC DNA]</scope>
    <source>
        <strain evidence="18 19">DSM 24301</strain>
    </source>
</reference>
<dbReference type="InterPro" id="IPR050396">
    <property type="entry name" value="Glycosyltr_51/Transpeptidase"/>
</dbReference>
<dbReference type="InterPro" id="IPR001264">
    <property type="entry name" value="Glyco_trans_51"/>
</dbReference>
<evidence type="ECO:0000256" key="11">
    <source>
        <dbReference type="ARBA" id="ARBA00023316"/>
    </source>
</evidence>
<evidence type="ECO:0000256" key="8">
    <source>
        <dbReference type="ARBA" id="ARBA00022960"/>
    </source>
</evidence>
<dbReference type="Gene3D" id="1.10.3810.10">
    <property type="entry name" value="Biosynthetic peptidoglycan transglycosylase-like"/>
    <property type="match status" value="1"/>
</dbReference>
<keyword evidence="6" id="KW-0808">Transferase</keyword>
<dbReference type="Proteomes" id="UP000050969">
    <property type="component" value="Unassembled WGS sequence"/>
</dbReference>
<keyword evidence="9" id="KW-0573">Peptidoglycan synthesis</keyword>
<evidence type="ECO:0000256" key="12">
    <source>
        <dbReference type="ARBA" id="ARBA00034000"/>
    </source>
</evidence>
<keyword evidence="4" id="KW-0645">Protease</keyword>
<dbReference type="InterPro" id="IPR012338">
    <property type="entry name" value="Beta-lactam/transpept-like"/>
</dbReference>
<keyword evidence="8" id="KW-0133">Cell shape</keyword>
<sequence>MSKQPTRQSRRRAQQKPARRPIRRFFKWLLIGIAAVLVLGLGTFAWYAKDAPTISQSDLQSDGSSGIYGPDGKLIISLGLEHRTYVKSSQIPQQLKDAVVSIEDRRFYQEKFGIDPLRIASAAVANFTGKSDGLQGGSTLTQQLIKLSVFSTKTSDQTLKRKAQEAWLAMQLEQKYSKAQILEYYINRVYMNHGQYGMATAAKYYYNRSLSQLSLAQIAFLAGLPQSPAGYDPVKNPTGATTRRNEVLNAMLRDKKITQAQADAAKATSISTGLVDRSQTQQTTSVTEKVIDPYLTEVVKEVKAKMHVNPYTTGLKIYTNIDMSAQRYLYNLVNDGSIVFPSDQMQTAVTMTDPNTGKVIAQIGGRKTGDTLLGFNRATQNTRSNGSTMKPLLDYGPAIEYLDYATYQPLQDTPYTYAGTNLQLQDWDKQYLGTITMRTALVQSRNVPAIRTLDAVGLTRGLNFLKGLGITLPEAEQTLSSGIGASVTTEQEAAAYGAMANGGTYYKASYINKVVSPDGSSQTFTSSGSKAMKASTAYMLTDMLKGVLTSGTGTAAKVTGLYEAGKTGTTEYTQAEINANPALAGTGIAKDSWFTGYTRNRVISVWTGYDKATTAGMNYTQQTIAQQIYKALMAYEAKSLPNKDWVKPSSVAETTVNGVRELYLAKSAAASQTTVPETPSTNTQVPQYQTPQYQTPAQTETPAQSSSSEAISQSASSQSSSAATESSAPEASSSAEVTPPEESSSAAPPAESSSEASATP</sequence>
<keyword evidence="11" id="KW-0961">Cell wall biogenesis/degradation</keyword>
<evidence type="ECO:0000256" key="15">
    <source>
        <dbReference type="SAM" id="Phobius"/>
    </source>
</evidence>
<comment type="catalytic activity">
    <reaction evidence="12">
        <text>Preferential cleavage: (Ac)2-L-Lys-D-Ala-|-D-Ala. Also transpeptidation of peptidyl-alanyl moieties that are N-acyl substituents of D-alanine.</text>
        <dbReference type="EC" id="3.4.16.4"/>
    </reaction>
</comment>
<feature type="domain" description="Penicillin-binding protein transpeptidase" evidence="16">
    <location>
        <begin position="348"/>
        <end position="633"/>
    </location>
</feature>
<dbReference type="GO" id="GO:0009252">
    <property type="term" value="P:peptidoglycan biosynthetic process"/>
    <property type="evidence" value="ECO:0007669"/>
    <property type="project" value="UniProtKB-KW"/>
</dbReference>
<dbReference type="GO" id="GO:0006508">
    <property type="term" value="P:proteolysis"/>
    <property type="evidence" value="ECO:0007669"/>
    <property type="project" value="UniProtKB-KW"/>
</dbReference>
<dbReference type="FunFam" id="1.10.3810.10:FF:000001">
    <property type="entry name" value="Penicillin-binding protein 1A"/>
    <property type="match status" value="1"/>
</dbReference>
<dbReference type="InterPro" id="IPR001460">
    <property type="entry name" value="PCN-bd_Tpept"/>
</dbReference>
<evidence type="ECO:0000256" key="5">
    <source>
        <dbReference type="ARBA" id="ARBA00022676"/>
    </source>
</evidence>
<keyword evidence="19" id="KW-1185">Reference proteome</keyword>
<evidence type="ECO:0000256" key="4">
    <source>
        <dbReference type="ARBA" id="ARBA00022670"/>
    </source>
</evidence>
<evidence type="ECO:0000259" key="16">
    <source>
        <dbReference type="Pfam" id="PF00905"/>
    </source>
</evidence>
<evidence type="ECO:0000256" key="13">
    <source>
        <dbReference type="ARBA" id="ARBA00049902"/>
    </source>
</evidence>
<comment type="similarity">
    <text evidence="1">In the C-terminal section; belongs to the transpeptidase family.</text>
</comment>
<dbReference type="RefSeq" id="WP_056992034.1">
    <property type="nucleotide sequence ID" value="NZ_JQCE01000005.1"/>
</dbReference>
<evidence type="ECO:0000313" key="19">
    <source>
        <dbReference type="Proteomes" id="UP000050969"/>
    </source>
</evidence>
<dbReference type="Pfam" id="PF00912">
    <property type="entry name" value="Transgly"/>
    <property type="match status" value="1"/>
</dbReference>
<dbReference type="EMBL" id="JQCE01000005">
    <property type="protein sequence ID" value="KRO18216.1"/>
    <property type="molecule type" value="Genomic_DNA"/>
</dbReference>
<name>A0A0R2MX58_9LACO</name>
<evidence type="ECO:0000256" key="14">
    <source>
        <dbReference type="SAM" id="MobiDB-lite"/>
    </source>
</evidence>
<dbReference type="GO" id="GO:0008658">
    <property type="term" value="F:penicillin binding"/>
    <property type="evidence" value="ECO:0007669"/>
    <property type="project" value="InterPro"/>
</dbReference>
<evidence type="ECO:0000256" key="2">
    <source>
        <dbReference type="ARBA" id="ARBA00007739"/>
    </source>
</evidence>
<evidence type="ECO:0000313" key="18">
    <source>
        <dbReference type="EMBL" id="KRO18216.1"/>
    </source>
</evidence>
<comment type="similarity">
    <text evidence="2">In the N-terminal section; belongs to the glycosyltransferase 51 family.</text>
</comment>
<dbReference type="InterPro" id="IPR036950">
    <property type="entry name" value="PBP_transglycosylase"/>
</dbReference>
<keyword evidence="5" id="KW-0328">Glycosyltransferase</keyword>
<dbReference type="GO" id="GO:0071555">
    <property type="term" value="P:cell wall organization"/>
    <property type="evidence" value="ECO:0007669"/>
    <property type="project" value="UniProtKB-KW"/>
</dbReference>
<dbReference type="AlphaFoldDB" id="A0A0R2MX58"/>
<evidence type="ECO:0000256" key="6">
    <source>
        <dbReference type="ARBA" id="ARBA00022679"/>
    </source>
</evidence>
<evidence type="ECO:0000256" key="9">
    <source>
        <dbReference type="ARBA" id="ARBA00022984"/>
    </source>
</evidence>
<evidence type="ECO:0000256" key="7">
    <source>
        <dbReference type="ARBA" id="ARBA00022801"/>
    </source>
</evidence>
<feature type="region of interest" description="Disordered" evidence="14">
    <location>
        <begin position="668"/>
        <end position="760"/>
    </location>
</feature>
<dbReference type="PANTHER" id="PTHR32282:SF29">
    <property type="entry name" value="PENICILLIN-BINDING PROTEIN 1A"/>
    <property type="match status" value="1"/>
</dbReference>
<feature type="compositionally biased region" description="Polar residues" evidence="14">
    <location>
        <begin position="669"/>
        <end position="680"/>
    </location>
</feature>
<organism evidence="18 19">
    <name type="scientific">Lacticaseibacillus saniviri JCM 17471 = DSM 24301</name>
    <dbReference type="NCBI Taxonomy" id="1293598"/>
    <lineage>
        <taxon>Bacteria</taxon>
        <taxon>Bacillati</taxon>
        <taxon>Bacillota</taxon>
        <taxon>Bacilli</taxon>
        <taxon>Lactobacillales</taxon>
        <taxon>Lactobacillaceae</taxon>
        <taxon>Lacticaseibacillus</taxon>
    </lineage>
</organism>
<dbReference type="GO" id="GO:0009002">
    <property type="term" value="F:serine-type D-Ala-D-Ala carboxypeptidase activity"/>
    <property type="evidence" value="ECO:0007669"/>
    <property type="project" value="UniProtKB-EC"/>
</dbReference>
<gene>
    <name evidence="18" type="ORF">IV56_GL001347</name>
</gene>
<proteinExistence type="inferred from homology"/>
<keyword evidence="3 18" id="KW-0121">Carboxypeptidase</keyword>
<evidence type="ECO:0000256" key="10">
    <source>
        <dbReference type="ARBA" id="ARBA00023268"/>
    </source>
</evidence>
<dbReference type="GO" id="GO:0008360">
    <property type="term" value="P:regulation of cell shape"/>
    <property type="evidence" value="ECO:0007669"/>
    <property type="project" value="UniProtKB-KW"/>
</dbReference>
<feature type="domain" description="Glycosyl transferase family 51" evidence="17">
    <location>
        <begin position="74"/>
        <end position="251"/>
    </location>
</feature>